<name>A0A8H5CUF2_9AGAR</name>
<feature type="domain" description="PA14" evidence="8">
    <location>
        <begin position="527"/>
        <end position="691"/>
    </location>
</feature>
<dbReference type="Pfam" id="PF00933">
    <property type="entry name" value="Glyco_hydro_3"/>
    <property type="match status" value="1"/>
</dbReference>
<dbReference type="EMBL" id="JAACJN010000322">
    <property type="protein sequence ID" value="KAF5348229.1"/>
    <property type="molecule type" value="Genomic_DNA"/>
</dbReference>
<evidence type="ECO:0000313" key="10">
    <source>
        <dbReference type="Proteomes" id="UP000518752"/>
    </source>
</evidence>
<dbReference type="Gene3D" id="2.60.40.10">
    <property type="entry name" value="Immunoglobulins"/>
    <property type="match status" value="1"/>
</dbReference>
<dbReference type="InterPro" id="IPR002772">
    <property type="entry name" value="Glyco_hydro_3_C"/>
</dbReference>
<dbReference type="Gene3D" id="3.20.20.300">
    <property type="entry name" value="Glycoside hydrolase, family 3, N-terminal domain"/>
    <property type="match status" value="1"/>
</dbReference>
<protein>
    <recommendedName>
        <fullName evidence="3 6">beta-glucosidase</fullName>
        <ecNumber evidence="3 6">3.2.1.21</ecNumber>
    </recommendedName>
</protein>
<keyword evidence="5 6" id="KW-0326">Glycosidase</keyword>
<dbReference type="InterPro" id="IPR036881">
    <property type="entry name" value="Glyco_hydro_3_C_sf"/>
</dbReference>
<dbReference type="InterPro" id="IPR019800">
    <property type="entry name" value="Glyco_hydro_3_AS"/>
</dbReference>
<organism evidence="9 10">
    <name type="scientific">Collybiopsis confluens</name>
    <dbReference type="NCBI Taxonomy" id="2823264"/>
    <lineage>
        <taxon>Eukaryota</taxon>
        <taxon>Fungi</taxon>
        <taxon>Dikarya</taxon>
        <taxon>Basidiomycota</taxon>
        <taxon>Agaricomycotina</taxon>
        <taxon>Agaricomycetes</taxon>
        <taxon>Agaricomycetidae</taxon>
        <taxon>Agaricales</taxon>
        <taxon>Marasmiineae</taxon>
        <taxon>Omphalotaceae</taxon>
        <taxon>Collybiopsis</taxon>
    </lineage>
</organism>
<dbReference type="UniPathway" id="UPA00696"/>
<dbReference type="GO" id="GO:0030245">
    <property type="term" value="P:cellulose catabolic process"/>
    <property type="evidence" value="ECO:0007669"/>
    <property type="project" value="UniProtKB-UniPathway"/>
</dbReference>
<dbReference type="Gene3D" id="2.60.120.260">
    <property type="entry name" value="Galactose-binding domain-like"/>
    <property type="match status" value="1"/>
</dbReference>
<dbReference type="Gene3D" id="3.40.50.1700">
    <property type="entry name" value="Glycoside hydrolase family 3 C-terminal domain"/>
    <property type="match status" value="1"/>
</dbReference>
<dbReference type="SUPFAM" id="SSF52279">
    <property type="entry name" value="Beta-D-glucan exohydrolase, C-terminal domain"/>
    <property type="match status" value="1"/>
</dbReference>
<comment type="catalytic activity">
    <reaction evidence="1 6">
        <text>Hydrolysis of terminal, non-reducing beta-D-glucosyl residues with release of beta-D-glucose.</text>
        <dbReference type="EC" id="3.2.1.21"/>
    </reaction>
</comment>
<keyword evidence="10" id="KW-1185">Reference proteome</keyword>
<dbReference type="InterPro" id="IPR036962">
    <property type="entry name" value="Glyco_hydro_3_N_sf"/>
</dbReference>
<reference evidence="9 10" key="1">
    <citation type="journal article" date="2020" name="ISME J.">
        <title>Uncovering the hidden diversity of litter-decomposition mechanisms in mushroom-forming fungi.</title>
        <authorList>
            <person name="Floudas D."/>
            <person name="Bentzer J."/>
            <person name="Ahren D."/>
            <person name="Johansson T."/>
            <person name="Persson P."/>
            <person name="Tunlid A."/>
        </authorList>
    </citation>
    <scope>NUCLEOTIDE SEQUENCE [LARGE SCALE GENOMIC DNA]</scope>
    <source>
        <strain evidence="9 10">CBS 406.79</strain>
    </source>
</reference>
<gene>
    <name evidence="9" type="ORF">D9757_014351</name>
</gene>
<evidence type="ECO:0000256" key="1">
    <source>
        <dbReference type="ARBA" id="ARBA00000448"/>
    </source>
</evidence>
<dbReference type="PROSITE" id="PS00775">
    <property type="entry name" value="GLYCOSYL_HYDROL_F3"/>
    <property type="match status" value="1"/>
</dbReference>
<dbReference type="Pfam" id="PF14310">
    <property type="entry name" value="Fn3-like"/>
    <property type="match status" value="1"/>
</dbReference>
<dbReference type="GO" id="GO:0008422">
    <property type="term" value="F:beta-glucosidase activity"/>
    <property type="evidence" value="ECO:0007669"/>
    <property type="project" value="UniProtKB-EC"/>
</dbReference>
<evidence type="ECO:0000256" key="6">
    <source>
        <dbReference type="RuleBase" id="RU361161"/>
    </source>
</evidence>
<dbReference type="PROSITE" id="PS51820">
    <property type="entry name" value="PA14"/>
    <property type="match status" value="1"/>
</dbReference>
<evidence type="ECO:0000256" key="7">
    <source>
        <dbReference type="SAM" id="SignalP"/>
    </source>
</evidence>
<keyword evidence="6" id="KW-0119">Carbohydrate metabolism</keyword>
<sequence length="972" mass="107116">MFAKIALPLLSLSALAGSALALPFNPEIQSLNRRYVSFDNYGSISSFNGFDNFYGVDNFSGEISVSDQVVVQQEVEVCQSVSIEIVQQKLLVLQEIAKRIVTEQICEVETQTVVFQQFLSSSSHFSSDLLRTSGLQVGYDSSIASHFSDMFESDGSLSTVSDGPNGIRGNHFFMGTPAKCLPSATALGATWNPKLIEVIGLKLLAGEAKLRGASVALAPTCNIQRSPLGGRSFESFSEDPYLSGMIAASYVKGVQAGGIATTIKHFVGNDKETDRMGSDSILSDRALREVYLMPFMLAQKYAQPWAYMTAYNRVNGTHVSENPLILQKILRDEWKFNGMIMSDWFGIYSIDLSINAGLDLEMPGTNKWRTLDLVGRSIGSRKITLRTVKARARKVLELVQKCCRECPEVIDGDGEERTVETEEDKALMRTVAAESIVLLRNEHGVLPLRPKEQGLKKIAIIGGNAKARVLSGGGSAALKPSYFISPYEGIVNAIKEELGNEVEITYCEGARAYMTMPTLEQELLTEDGRLGWTASWYPHLSDTSMTPAEKPLTSTFVDETRIFIGTSYPKELTKRWTLKLQGFLRPREKDTPFEFGLMVAGRAKLFIDGHLVIDNWARQRRGESFFNSGTKEEKGTCTLKANTKHEVVVEYCNVRGPADGDEDEIIMDSNPAVQLGGDTVEDFDRLLDQAVSVAKDADAVIAIVGLNADWETEGYDRTTLALPGRTDELIFKVAASNKRTVVVTQSGSAITMPWTEKVSSILHAWYLGNATGDAIADVLFGKHNPSGKLSMTFPKRLEDVPSHGHFHSENGKVRYAEDLYVGYKHYHHRKIVPQFAFGHGLSYSTFALSSIKISDPAIDKSECTFTVSVAVANSSSVTGSEVVQLYVSLPSTPEYTHPARQLKGFHKVDLKAGERKTVEISLDKYAVSYWDDKINSWVVERGVYGIDIGVSSDDIRLSGSLELKKGFEWNGL</sequence>
<dbReference type="PRINTS" id="PR00133">
    <property type="entry name" value="GLHYDRLASE3"/>
</dbReference>
<dbReference type="InterPro" id="IPR017853">
    <property type="entry name" value="GH"/>
</dbReference>
<feature type="signal peptide" evidence="7">
    <location>
        <begin position="1"/>
        <end position="21"/>
    </location>
</feature>
<evidence type="ECO:0000313" key="9">
    <source>
        <dbReference type="EMBL" id="KAF5348229.1"/>
    </source>
</evidence>
<evidence type="ECO:0000256" key="4">
    <source>
        <dbReference type="ARBA" id="ARBA00022801"/>
    </source>
</evidence>
<evidence type="ECO:0000259" key="8">
    <source>
        <dbReference type="PROSITE" id="PS51820"/>
    </source>
</evidence>
<dbReference type="SUPFAM" id="SSF51445">
    <property type="entry name" value="(Trans)glycosidases"/>
    <property type="match status" value="1"/>
</dbReference>
<comment type="caution">
    <text evidence="9">The sequence shown here is derived from an EMBL/GenBank/DDBJ whole genome shotgun (WGS) entry which is preliminary data.</text>
</comment>
<evidence type="ECO:0000256" key="3">
    <source>
        <dbReference type="ARBA" id="ARBA00012744"/>
    </source>
</evidence>
<dbReference type="PANTHER" id="PTHR42715:SF27">
    <property type="entry name" value="BETA-GLUCOSIDASE-RELATED"/>
    <property type="match status" value="1"/>
</dbReference>
<proteinExistence type="inferred from homology"/>
<dbReference type="AlphaFoldDB" id="A0A8H5CUF2"/>
<dbReference type="EC" id="3.2.1.21" evidence="3 6"/>
<dbReference type="FunFam" id="2.60.40.10:FF:000495">
    <property type="entry name" value="Periplasmic beta-glucosidase"/>
    <property type="match status" value="1"/>
</dbReference>
<dbReference type="InterPro" id="IPR001764">
    <property type="entry name" value="Glyco_hydro_3_N"/>
</dbReference>
<dbReference type="Proteomes" id="UP000518752">
    <property type="component" value="Unassembled WGS sequence"/>
</dbReference>
<accession>A0A8H5CUF2</accession>
<keyword evidence="4 6" id="KW-0378">Hydrolase</keyword>
<dbReference type="InterPro" id="IPR011658">
    <property type="entry name" value="PA14_dom"/>
</dbReference>
<feature type="chain" id="PRO_5034277839" description="beta-glucosidase" evidence="7">
    <location>
        <begin position="22"/>
        <end position="972"/>
    </location>
</feature>
<dbReference type="Pfam" id="PF07691">
    <property type="entry name" value="PA14"/>
    <property type="match status" value="1"/>
</dbReference>
<dbReference type="InterPro" id="IPR050288">
    <property type="entry name" value="Cellulose_deg_GH3"/>
</dbReference>
<evidence type="ECO:0000256" key="2">
    <source>
        <dbReference type="ARBA" id="ARBA00005336"/>
    </source>
</evidence>
<dbReference type="InterPro" id="IPR026891">
    <property type="entry name" value="Fn3-like"/>
</dbReference>
<comment type="pathway">
    <text evidence="6">Glycan metabolism; cellulose degradation.</text>
</comment>
<dbReference type="Pfam" id="PF01915">
    <property type="entry name" value="Glyco_hydro_3_C"/>
    <property type="match status" value="1"/>
</dbReference>
<dbReference type="SMART" id="SM01217">
    <property type="entry name" value="Fn3_like"/>
    <property type="match status" value="1"/>
</dbReference>
<evidence type="ECO:0000256" key="5">
    <source>
        <dbReference type="ARBA" id="ARBA00023295"/>
    </source>
</evidence>
<keyword evidence="6" id="KW-0624">Polysaccharide degradation</keyword>
<keyword evidence="7" id="KW-0732">Signal</keyword>
<dbReference type="OrthoDB" id="47059at2759"/>
<comment type="similarity">
    <text evidence="2 6">Belongs to the glycosyl hydrolase 3 family.</text>
</comment>
<dbReference type="PANTHER" id="PTHR42715">
    <property type="entry name" value="BETA-GLUCOSIDASE"/>
    <property type="match status" value="1"/>
</dbReference>
<dbReference type="InterPro" id="IPR013783">
    <property type="entry name" value="Ig-like_fold"/>
</dbReference>
<dbReference type="InterPro" id="IPR037524">
    <property type="entry name" value="PA14/GLEYA"/>
</dbReference>